<dbReference type="InterPro" id="IPR027417">
    <property type="entry name" value="P-loop_NTPase"/>
</dbReference>
<evidence type="ECO:0000313" key="5">
    <source>
        <dbReference type="Proteomes" id="UP000419144"/>
    </source>
</evidence>
<dbReference type="SMART" id="SM00173">
    <property type="entry name" value="RAS"/>
    <property type="match status" value="1"/>
</dbReference>
<dbReference type="Pfam" id="PF00071">
    <property type="entry name" value="Ras"/>
    <property type="match status" value="1"/>
</dbReference>
<dbReference type="PROSITE" id="PS51420">
    <property type="entry name" value="RHO"/>
    <property type="match status" value="1"/>
</dbReference>
<evidence type="ECO:0000313" key="4">
    <source>
        <dbReference type="EMBL" id="GET90773.1"/>
    </source>
</evidence>
<dbReference type="OrthoDB" id="10254700at2759"/>
<sequence>MESGSDSSEDGTMQFKVVVLGNGAVGKTSLIRHFCDSGFAKSYKQTIGVDFYSRKVQLPHKHPPVTLQLWDIGGQQIGGKMLANYIHGSHAVCLVYDITDSNSFKDLSDWKECVDKVFAEVPDVDKPKMVLVGNKVDLPNRQVTDENQSAFSKNFSMPHCTVSAQSGERVNAMFTRIAATLAGVEMKQQDLDLADRVAANVVSRPDERQAAPRTQVLQADSSSQGKRKNGDCAVM</sequence>
<dbReference type="InterPro" id="IPR001806">
    <property type="entry name" value="Small_GTPase"/>
</dbReference>
<dbReference type="PANTHER" id="PTHR47977">
    <property type="entry name" value="RAS-RELATED PROTEIN RAB"/>
    <property type="match status" value="1"/>
</dbReference>
<name>A0A640KME9_LEITA</name>
<reference evidence="4" key="1">
    <citation type="submission" date="2019-11" db="EMBL/GenBank/DDBJ databases">
        <title>Leishmania tarentolae CDS.</title>
        <authorList>
            <person name="Goto Y."/>
            <person name="Yamagishi J."/>
        </authorList>
    </citation>
    <scope>NUCLEOTIDE SEQUENCE [LARGE SCALE GENOMIC DNA]</scope>
    <source>
        <strain evidence="4">Parrot Tar II</strain>
    </source>
</reference>
<evidence type="ECO:0000256" key="3">
    <source>
        <dbReference type="SAM" id="MobiDB-lite"/>
    </source>
</evidence>
<keyword evidence="5" id="KW-1185">Reference proteome</keyword>
<protein>
    <submittedName>
        <fullName evidence="4">Small GTP-binding protein Rab28, putative</fullName>
    </submittedName>
</protein>
<dbReference type="VEuPathDB" id="TriTrypDB:LtaPh_3017400"/>
<evidence type="ECO:0000256" key="1">
    <source>
        <dbReference type="ARBA" id="ARBA00022741"/>
    </source>
</evidence>
<dbReference type="SMART" id="SM00176">
    <property type="entry name" value="RAN"/>
    <property type="match status" value="1"/>
</dbReference>
<dbReference type="GO" id="GO:0005525">
    <property type="term" value="F:GTP binding"/>
    <property type="evidence" value="ECO:0007669"/>
    <property type="project" value="UniProtKB-KW"/>
</dbReference>
<dbReference type="Proteomes" id="UP000419144">
    <property type="component" value="Unassembled WGS sequence"/>
</dbReference>
<evidence type="ECO:0000256" key="2">
    <source>
        <dbReference type="ARBA" id="ARBA00023134"/>
    </source>
</evidence>
<feature type="region of interest" description="Disordered" evidence="3">
    <location>
        <begin position="204"/>
        <end position="235"/>
    </location>
</feature>
<organism evidence="4 5">
    <name type="scientific">Leishmania tarentolae</name>
    <name type="common">Sauroleishmania tarentolae</name>
    <dbReference type="NCBI Taxonomy" id="5689"/>
    <lineage>
        <taxon>Eukaryota</taxon>
        <taxon>Discoba</taxon>
        <taxon>Euglenozoa</taxon>
        <taxon>Kinetoplastea</taxon>
        <taxon>Metakinetoplastina</taxon>
        <taxon>Trypanosomatida</taxon>
        <taxon>Trypanosomatidae</taxon>
        <taxon>Leishmaniinae</taxon>
        <taxon>Leishmania</taxon>
        <taxon>lizard Leishmania</taxon>
    </lineage>
</organism>
<accession>A0A640KME9</accession>
<keyword evidence="1" id="KW-0547">Nucleotide-binding</keyword>
<dbReference type="SUPFAM" id="SSF52540">
    <property type="entry name" value="P-loop containing nucleoside triphosphate hydrolases"/>
    <property type="match status" value="1"/>
</dbReference>
<gene>
    <name evidence="4" type="ORF">LtaPh_3017400</name>
</gene>
<dbReference type="PROSITE" id="PS51421">
    <property type="entry name" value="RAS"/>
    <property type="match status" value="1"/>
</dbReference>
<dbReference type="AlphaFoldDB" id="A0A640KME9"/>
<dbReference type="SMART" id="SM00175">
    <property type="entry name" value="RAB"/>
    <property type="match status" value="1"/>
</dbReference>
<dbReference type="NCBIfam" id="TIGR00231">
    <property type="entry name" value="small_GTP"/>
    <property type="match status" value="1"/>
</dbReference>
<dbReference type="PRINTS" id="PR00449">
    <property type="entry name" value="RASTRNSFRMNG"/>
</dbReference>
<dbReference type="EMBL" id="BLBS01000043">
    <property type="protein sequence ID" value="GET90773.1"/>
    <property type="molecule type" value="Genomic_DNA"/>
</dbReference>
<dbReference type="SMART" id="SM00174">
    <property type="entry name" value="RHO"/>
    <property type="match status" value="1"/>
</dbReference>
<dbReference type="Gene3D" id="3.40.50.300">
    <property type="entry name" value="P-loop containing nucleotide triphosphate hydrolases"/>
    <property type="match status" value="1"/>
</dbReference>
<dbReference type="InterPro" id="IPR005225">
    <property type="entry name" value="Small_GTP-bd"/>
</dbReference>
<dbReference type="FunFam" id="3.40.50.300:FF:001508">
    <property type="entry name" value="Small GTP-binding protein Rab28, putative"/>
    <property type="match status" value="1"/>
</dbReference>
<comment type="caution">
    <text evidence="4">The sequence shown here is derived from an EMBL/GenBank/DDBJ whole genome shotgun (WGS) entry which is preliminary data.</text>
</comment>
<proteinExistence type="predicted"/>
<keyword evidence="2" id="KW-0342">GTP-binding</keyword>
<dbReference type="GO" id="GO:0003924">
    <property type="term" value="F:GTPase activity"/>
    <property type="evidence" value="ECO:0007669"/>
    <property type="project" value="InterPro"/>
</dbReference>
<dbReference type="PROSITE" id="PS51419">
    <property type="entry name" value="RAB"/>
    <property type="match status" value="1"/>
</dbReference>
<dbReference type="InterPro" id="IPR050227">
    <property type="entry name" value="Rab"/>
</dbReference>
<feature type="compositionally biased region" description="Polar residues" evidence="3">
    <location>
        <begin position="215"/>
        <end position="224"/>
    </location>
</feature>